<dbReference type="PROSITE" id="PS50259">
    <property type="entry name" value="G_PROTEIN_RECEP_F3_4"/>
    <property type="match status" value="1"/>
</dbReference>
<comment type="similarity">
    <text evidence="2">Belongs to the G-protein coupled receptor 3 family.</text>
</comment>
<evidence type="ECO:0000256" key="1">
    <source>
        <dbReference type="ARBA" id="ARBA00004651"/>
    </source>
</evidence>
<dbReference type="InterPro" id="IPR001828">
    <property type="entry name" value="ANF_lig-bd_rcpt"/>
</dbReference>
<evidence type="ECO:0000256" key="3">
    <source>
        <dbReference type="ARBA" id="ARBA00022475"/>
    </source>
</evidence>
<evidence type="ECO:0000256" key="11">
    <source>
        <dbReference type="ARBA" id="ARBA00023224"/>
    </source>
</evidence>
<feature type="transmembrane region" description="Helical" evidence="12">
    <location>
        <begin position="37"/>
        <end position="59"/>
    </location>
</feature>
<keyword evidence="15" id="KW-1185">Reference proteome</keyword>
<dbReference type="InterPro" id="IPR011500">
    <property type="entry name" value="GPCR_3_9-Cys_dom"/>
</dbReference>
<dbReference type="InterPro" id="IPR004073">
    <property type="entry name" value="GPCR_3_vmron_rcpt_2"/>
</dbReference>
<sequence>MLRENYITGQVAVSIKPCYLKKDNVWTDELVSEKKMFLLKMVVFVIFLLMFLPPMVCMISSTKCSINDPLPFLHKQYQSGDLIIVDILSQIYIFYAMINFTERPSKELFEDIVFMTPLYQHILALEFAIKEINENPHILPNYTLGFHIYNSYFSPAWTFRASLELFSTQNRFIPNYNCEIQNRPTAVIGGPTSEVSLHMATILSLYKMPQIVYGFVPETDVRNQNAFYQQIFPSAEHQYMGIVKLLLHFKWTWIGAYTVNNENGQRFVQNVVPMFAKRGICFAFIEKFPRSTYSNGLVDSLEEGSKVYFEVMRSTVNVVVLHGETDHIILLRILSNRLKDDNVALWNKGKIWIMTAQMDFTSVPFIRNIDLVFLHGTLSFSIHSEKILEFQKFLQSKSPILEKEDGFFRIFWKNAFECSFHINMIEEEDKILCNGQEKLETLPTSVFEMHMTGHSYNIYNAAYVVAHALHDFHSSIRKYRVGEHENNLNFLKQPLWKLNHFVRSVSFNNSAGEKVYFNQNGELETGFDIMNWITFSNLSFLRIRVGRTDPISSQEKMLTIDDAIVWPHNFNQVQPLSLCNGKCYLGYSKSKIEGKPFCCYNCHKCPQGKISNQEDMDDCFQCAEDQYPSDKQDMCLPKVITFLKYEETLGTIFTSSALFFSLVTVGVFWIFIKHQNTPIVKANNRDLTYAFLVVLLLSFLCVLLFIGQPSKVTCVLRQTAFGIIFSVAISSILAKTIIVVIAFIATKPGSMMTKWVGKKLAIFIVLGCSFIQEILCATWLTSCPPFPDADMNSVAQEIVLVCNEGSNSFFYCVLGFLGFLAFVSFTVAFRARKLPDVFNEAKFITFSMLVFCSVWLCFVPTYLSTKGKYMVAVEIFSIIVSSAGLLICIFFPKCYIIVLRPDINNKDQLRRQNNICIE</sequence>
<feature type="domain" description="G-protein coupled receptors family 3 profile" evidence="13">
    <location>
        <begin position="649"/>
        <end position="913"/>
    </location>
</feature>
<dbReference type="Pfam" id="PF07562">
    <property type="entry name" value="NCD3G"/>
    <property type="match status" value="1"/>
</dbReference>
<evidence type="ECO:0000256" key="8">
    <source>
        <dbReference type="ARBA" id="ARBA00023136"/>
    </source>
</evidence>
<accession>A0AAW1B8Q5</accession>
<dbReference type="InterPro" id="IPR000337">
    <property type="entry name" value="GPCR_3"/>
</dbReference>
<evidence type="ECO:0000256" key="12">
    <source>
        <dbReference type="SAM" id="Phobius"/>
    </source>
</evidence>
<dbReference type="FunFam" id="3.40.50.2300:FF:000024">
    <property type="entry name" value="Vomeronasal 2, receptor 73"/>
    <property type="match status" value="1"/>
</dbReference>
<evidence type="ECO:0000256" key="5">
    <source>
        <dbReference type="ARBA" id="ARBA00022729"/>
    </source>
</evidence>
<feature type="transmembrane region" description="Helical" evidence="12">
    <location>
        <begin position="652"/>
        <end position="672"/>
    </location>
</feature>
<protein>
    <submittedName>
        <fullName evidence="14">Type-2 vomeronasal receptor</fullName>
    </submittedName>
</protein>
<comment type="caution">
    <text evidence="14">The sequence shown here is derived from an EMBL/GenBank/DDBJ whole genome shotgun (WGS) entry which is preliminary data.</text>
</comment>
<evidence type="ECO:0000256" key="4">
    <source>
        <dbReference type="ARBA" id="ARBA00022692"/>
    </source>
</evidence>
<comment type="subcellular location">
    <subcellularLocation>
        <location evidence="1">Cell membrane</location>
        <topology evidence="1">Multi-pass membrane protein</topology>
    </subcellularLocation>
</comment>
<dbReference type="PANTHER" id="PTHR24061">
    <property type="entry name" value="CALCIUM-SENSING RECEPTOR-RELATED"/>
    <property type="match status" value="1"/>
</dbReference>
<dbReference type="Gene3D" id="3.40.50.2300">
    <property type="match status" value="2"/>
</dbReference>
<keyword evidence="11" id="KW-0807">Transducer</keyword>
<evidence type="ECO:0000256" key="7">
    <source>
        <dbReference type="ARBA" id="ARBA00023040"/>
    </source>
</evidence>
<evidence type="ECO:0000259" key="13">
    <source>
        <dbReference type="PROSITE" id="PS50259"/>
    </source>
</evidence>
<dbReference type="PROSITE" id="PS00981">
    <property type="entry name" value="G_PROTEIN_RECEP_F3_3"/>
    <property type="match status" value="1"/>
</dbReference>
<dbReference type="PRINTS" id="PR01535">
    <property type="entry name" value="VOMERONASL2R"/>
</dbReference>
<dbReference type="SUPFAM" id="SSF53822">
    <property type="entry name" value="Periplasmic binding protein-like I"/>
    <property type="match status" value="1"/>
</dbReference>
<dbReference type="Proteomes" id="UP001474421">
    <property type="component" value="Unassembled WGS sequence"/>
</dbReference>
<dbReference type="Pfam" id="PF00003">
    <property type="entry name" value="7tm_3"/>
    <property type="match status" value="1"/>
</dbReference>
<feature type="transmembrane region" description="Helical" evidence="12">
    <location>
        <begin position="808"/>
        <end position="831"/>
    </location>
</feature>
<dbReference type="InterPro" id="IPR017979">
    <property type="entry name" value="GPCR_3_CS"/>
</dbReference>
<feature type="transmembrane region" description="Helical" evidence="12">
    <location>
        <begin position="687"/>
        <end position="707"/>
    </location>
</feature>
<keyword evidence="10" id="KW-0325">Glycoprotein</keyword>
<keyword evidence="8 12" id="KW-0472">Membrane</keyword>
<dbReference type="InterPro" id="IPR017978">
    <property type="entry name" value="GPCR_3_C"/>
</dbReference>
<dbReference type="Pfam" id="PF01094">
    <property type="entry name" value="ANF_receptor"/>
    <property type="match status" value="1"/>
</dbReference>
<feature type="transmembrane region" description="Helical" evidence="12">
    <location>
        <begin position="760"/>
        <end position="781"/>
    </location>
</feature>
<dbReference type="FunFam" id="2.10.50.30:FF:000002">
    <property type="entry name" value="Vomeronasal 2 receptor, h1"/>
    <property type="match status" value="1"/>
</dbReference>
<dbReference type="Gene3D" id="2.10.50.30">
    <property type="entry name" value="GPCR, family 3, nine cysteines domain"/>
    <property type="match status" value="1"/>
</dbReference>
<dbReference type="InterPro" id="IPR038550">
    <property type="entry name" value="GPCR_3_9-Cys_sf"/>
</dbReference>
<keyword evidence="7" id="KW-0297">G-protein coupled receptor</keyword>
<evidence type="ECO:0000313" key="15">
    <source>
        <dbReference type="Proteomes" id="UP001474421"/>
    </source>
</evidence>
<keyword evidence="6 12" id="KW-1133">Transmembrane helix</keyword>
<dbReference type="InterPro" id="IPR000068">
    <property type="entry name" value="GPCR_3_Ca_sens_rcpt-rel"/>
</dbReference>
<dbReference type="GO" id="GO:0004930">
    <property type="term" value="F:G protein-coupled receptor activity"/>
    <property type="evidence" value="ECO:0007669"/>
    <property type="project" value="UniProtKB-KW"/>
</dbReference>
<evidence type="ECO:0000256" key="10">
    <source>
        <dbReference type="ARBA" id="ARBA00023180"/>
    </source>
</evidence>
<dbReference type="PANTHER" id="PTHR24061:SF599">
    <property type="entry name" value="G-PROTEIN COUPLED RECEPTORS FAMILY 3 PROFILE DOMAIN-CONTAINING PROTEIN"/>
    <property type="match status" value="1"/>
</dbReference>
<dbReference type="AlphaFoldDB" id="A0AAW1B8Q5"/>
<feature type="transmembrane region" description="Helical" evidence="12">
    <location>
        <begin position="843"/>
        <end position="863"/>
    </location>
</feature>
<proteinExistence type="inferred from homology"/>
<evidence type="ECO:0000256" key="9">
    <source>
        <dbReference type="ARBA" id="ARBA00023170"/>
    </source>
</evidence>
<evidence type="ECO:0000313" key="14">
    <source>
        <dbReference type="EMBL" id="KAK9397887.1"/>
    </source>
</evidence>
<dbReference type="GO" id="GO:0005886">
    <property type="term" value="C:plasma membrane"/>
    <property type="evidence" value="ECO:0007669"/>
    <property type="project" value="UniProtKB-SubCell"/>
</dbReference>
<gene>
    <name evidence="14" type="ORF">NXF25_021248</name>
</gene>
<organism evidence="14 15">
    <name type="scientific">Crotalus adamanteus</name>
    <name type="common">Eastern diamondback rattlesnake</name>
    <dbReference type="NCBI Taxonomy" id="8729"/>
    <lineage>
        <taxon>Eukaryota</taxon>
        <taxon>Metazoa</taxon>
        <taxon>Chordata</taxon>
        <taxon>Craniata</taxon>
        <taxon>Vertebrata</taxon>
        <taxon>Euteleostomi</taxon>
        <taxon>Lepidosauria</taxon>
        <taxon>Squamata</taxon>
        <taxon>Bifurcata</taxon>
        <taxon>Unidentata</taxon>
        <taxon>Episquamata</taxon>
        <taxon>Toxicofera</taxon>
        <taxon>Serpentes</taxon>
        <taxon>Colubroidea</taxon>
        <taxon>Viperidae</taxon>
        <taxon>Crotalinae</taxon>
        <taxon>Crotalus</taxon>
    </lineage>
</organism>
<feature type="transmembrane region" description="Helical" evidence="12">
    <location>
        <begin position="719"/>
        <end position="744"/>
    </location>
</feature>
<dbReference type="InterPro" id="IPR028082">
    <property type="entry name" value="Peripla_BP_I"/>
</dbReference>
<keyword evidence="3" id="KW-1003">Cell membrane</keyword>
<keyword evidence="9 14" id="KW-0675">Receptor</keyword>
<feature type="transmembrane region" description="Helical" evidence="12">
    <location>
        <begin position="869"/>
        <end position="891"/>
    </location>
</feature>
<reference evidence="14 15" key="1">
    <citation type="journal article" date="2024" name="Proc. Natl. Acad. Sci. U.S.A.">
        <title>The genetic regulatory architecture and epigenomic basis for age-related changes in rattlesnake venom.</title>
        <authorList>
            <person name="Hogan M.P."/>
            <person name="Holding M.L."/>
            <person name="Nystrom G.S."/>
            <person name="Colston T.J."/>
            <person name="Bartlett D.A."/>
            <person name="Mason A.J."/>
            <person name="Ellsworth S.A."/>
            <person name="Rautsaw R.M."/>
            <person name="Lawrence K.C."/>
            <person name="Strickland J.L."/>
            <person name="He B."/>
            <person name="Fraser P."/>
            <person name="Margres M.J."/>
            <person name="Gilbert D.M."/>
            <person name="Gibbs H.L."/>
            <person name="Parkinson C.L."/>
            <person name="Rokyta D.R."/>
        </authorList>
    </citation>
    <scope>NUCLEOTIDE SEQUENCE [LARGE SCALE GENOMIC DNA]</scope>
    <source>
        <strain evidence="14">DRR0105</strain>
    </source>
</reference>
<keyword evidence="4 12" id="KW-0812">Transmembrane</keyword>
<keyword evidence="5" id="KW-0732">Signal</keyword>
<dbReference type="PRINTS" id="PR00248">
    <property type="entry name" value="GPCRMGR"/>
</dbReference>
<name>A0AAW1B8Q5_CROAD</name>
<dbReference type="CDD" id="cd15283">
    <property type="entry name" value="7tmC_V2R_pheromone"/>
    <property type="match status" value="1"/>
</dbReference>
<evidence type="ECO:0000256" key="6">
    <source>
        <dbReference type="ARBA" id="ARBA00022989"/>
    </source>
</evidence>
<evidence type="ECO:0000256" key="2">
    <source>
        <dbReference type="ARBA" id="ARBA00007242"/>
    </source>
</evidence>
<dbReference type="EMBL" id="JAOTOJ010000008">
    <property type="protein sequence ID" value="KAK9397887.1"/>
    <property type="molecule type" value="Genomic_DNA"/>
</dbReference>